<dbReference type="AlphaFoldDB" id="A0A0M8MRR5"/>
<evidence type="ECO:0000313" key="2">
    <source>
        <dbReference type="Proteomes" id="UP000037751"/>
    </source>
</evidence>
<name>A0A0M8MRR5_9BASI</name>
<evidence type="ECO:0000313" key="1">
    <source>
        <dbReference type="EMBL" id="KOS12460.1"/>
    </source>
</evidence>
<dbReference type="EMBL" id="LGAV01000013">
    <property type="protein sequence ID" value="KOS12460.1"/>
    <property type="molecule type" value="Genomic_DNA"/>
</dbReference>
<proteinExistence type="predicted"/>
<comment type="caution">
    <text evidence="1">The sequence shown here is derived from an EMBL/GenBank/DDBJ whole genome shotgun (WGS) entry which is preliminary data.</text>
</comment>
<sequence>MQEEAREGVLSEEVQYERALRDYEQQGREELGDVDIDAMLRVEDDIVKESKMHFDYEQDCVHMEIN</sequence>
<dbReference type="Proteomes" id="UP000037751">
    <property type="component" value="Unassembled WGS sequence"/>
</dbReference>
<accession>A0A0M8MRR5</accession>
<dbReference type="RefSeq" id="XP_017990092.1">
    <property type="nucleotide sequence ID" value="XM_018137260.1"/>
</dbReference>
<protein>
    <submittedName>
        <fullName evidence="1">Uncharacterized protein</fullName>
    </submittedName>
</protein>
<organism evidence="1 2">
    <name type="scientific">Malassezia pachydermatis</name>
    <dbReference type="NCBI Taxonomy" id="77020"/>
    <lineage>
        <taxon>Eukaryota</taxon>
        <taxon>Fungi</taxon>
        <taxon>Dikarya</taxon>
        <taxon>Basidiomycota</taxon>
        <taxon>Ustilaginomycotina</taxon>
        <taxon>Malasseziomycetes</taxon>
        <taxon>Malasseziales</taxon>
        <taxon>Malasseziaceae</taxon>
        <taxon>Malassezia</taxon>
    </lineage>
</organism>
<reference evidence="1 2" key="1">
    <citation type="submission" date="2015-07" db="EMBL/GenBank/DDBJ databases">
        <title>Draft Genome Sequence of Malassezia furfur CBS1878 and Malassezia pachydermatis CBS1879.</title>
        <authorList>
            <person name="Triana S."/>
            <person name="Ohm R."/>
            <person name="Gonzalez A."/>
            <person name="DeCock H."/>
            <person name="Restrepo S."/>
            <person name="Celis A."/>
        </authorList>
    </citation>
    <scope>NUCLEOTIDE SEQUENCE [LARGE SCALE GENOMIC DNA]</scope>
    <source>
        <strain evidence="1 2">CBS 1879</strain>
    </source>
</reference>
<dbReference type="OrthoDB" id="3364969at2759"/>
<dbReference type="VEuPathDB" id="FungiDB:Malapachy_2774"/>
<gene>
    <name evidence="1" type="ORF">Malapachy_2774</name>
</gene>
<dbReference type="GeneID" id="28729136"/>
<keyword evidence="2" id="KW-1185">Reference proteome</keyword>